<feature type="region of interest" description="Disordered" evidence="1">
    <location>
        <begin position="360"/>
        <end position="476"/>
    </location>
</feature>
<gene>
    <name evidence="2" type="ORF">L207DRAFT_541604</name>
</gene>
<dbReference type="EMBL" id="KZ613940">
    <property type="protein sequence ID" value="PMD45454.1"/>
    <property type="molecule type" value="Genomic_DNA"/>
</dbReference>
<feature type="compositionally biased region" description="Polar residues" evidence="1">
    <location>
        <begin position="400"/>
        <end position="418"/>
    </location>
</feature>
<dbReference type="Proteomes" id="UP000235786">
    <property type="component" value="Unassembled WGS sequence"/>
</dbReference>
<name>A0A2J6S3V8_HYAVF</name>
<feature type="compositionally biased region" description="Polar residues" evidence="1">
    <location>
        <begin position="87"/>
        <end position="101"/>
    </location>
</feature>
<keyword evidence="3" id="KW-1185">Reference proteome</keyword>
<proteinExistence type="predicted"/>
<feature type="region of interest" description="Disordered" evidence="1">
    <location>
        <begin position="703"/>
        <end position="805"/>
    </location>
</feature>
<dbReference type="GO" id="GO:0038203">
    <property type="term" value="P:TORC2 signaling"/>
    <property type="evidence" value="ECO:0007669"/>
    <property type="project" value="TreeGrafter"/>
</dbReference>
<feature type="compositionally biased region" description="Basic residues" evidence="1">
    <location>
        <begin position="374"/>
        <end position="388"/>
    </location>
</feature>
<evidence type="ECO:0000313" key="3">
    <source>
        <dbReference type="Proteomes" id="UP000235786"/>
    </source>
</evidence>
<evidence type="ECO:0000313" key="2">
    <source>
        <dbReference type="EMBL" id="PMD45454.1"/>
    </source>
</evidence>
<dbReference type="InterPro" id="IPR013745">
    <property type="entry name" value="Bit61/PRR5"/>
</dbReference>
<feature type="compositionally biased region" description="Low complexity" evidence="1">
    <location>
        <begin position="726"/>
        <end position="736"/>
    </location>
</feature>
<accession>A0A2J6S3V8</accession>
<feature type="compositionally biased region" description="Polar residues" evidence="1">
    <location>
        <begin position="1"/>
        <end position="12"/>
    </location>
</feature>
<feature type="compositionally biased region" description="Low complexity" evidence="1">
    <location>
        <begin position="174"/>
        <end position="191"/>
    </location>
</feature>
<feature type="compositionally biased region" description="Low complexity" evidence="1">
    <location>
        <begin position="112"/>
        <end position="124"/>
    </location>
</feature>
<feature type="compositionally biased region" description="Polar residues" evidence="1">
    <location>
        <begin position="704"/>
        <end position="713"/>
    </location>
</feature>
<feature type="region of interest" description="Disordered" evidence="1">
    <location>
        <begin position="1"/>
        <end position="227"/>
    </location>
</feature>
<feature type="compositionally biased region" description="Polar residues" evidence="1">
    <location>
        <begin position="63"/>
        <end position="73"/>
    </location>
</feature>
<dbReference type="AlphaFoldDB" id="A0A2J6S3V8"/>
<dbReference type="STRING" id="1149755.A0A2J6S3V8"/>
<sequence>MSQSTGTPQSRAPGSFSPMVTAAQSSTTSRPALRRVESSSEDDGDTPISITKPRPSTTSTTSAIGSTIPRQNAPTPPPPPRPLYALSQANSSTSSLQNFSRPTAVHARADLPLRSASPAPSASLKQSTSDFHRGHGRKHSQTQGSFEPHLPTVATSNLGSMADPNTSLSASRIAAQAAMQHQSMHMRQRSQTVPTPQLDTTGGRKPSRGPTSPPVLSLTEASGPRESSFGGQVYQNGLLGGSHGNAAQTAANVVFPKSPGSSPSLPATEYEQHRQVLQPDKPIKTEKSKVKLFSRPGKIGISKDKEARSGALPSPSKMASYTLASLQRGNFSTNSLTDSMSSAASMYSMANSSSATIRAIDSQTPPQPPEKDKEKHKHHFLSRQKHKLSSKDDHHLPLSSAASNSKPVDPTAPSSLYNFSLPPSPGPTSTSFAKSMSGLDLRHGGRALREKKKEEKSDALRESELSYQNSNDWPGPSSLGSAGGASYLGSASAGFGYASSIYGGDTQDLAKYGLNNMGADDAWPFLKAKLLIIFEGEDLRLPVEDFNRLVTLHLQRCIQKRAPNLIVEDLRDLLHTGFSSLDQTLKRTPDERLIPHLVEMWLFTFTSILPYMQAVFLPLDLEFSGHGPLMSQEQARDFWGALPSTNHSPTNIPASQALEVRRIVLTSYRDTVILPRFDTLKTIFSRLSLDSISLSIPNSDILSTSPDSFSTGRPGTAMSLDPSHASYGSQTTTLLGGSSGDGSGNRSRAISNVSHGSDPSASIAGLGISSMPPPSRPFTPSSGNMGYPLPYSRDRGREKNVEGEGKRLTETVGRMLQCMSVLTGVGVGGGGDEASQKCMEELTRGLKLNWLGRGRMGRDRRGLVGARVPMVPGLGVSVGGS</sequence>
<feature type="compositionally biased region" description="Low complexity" evidence="1">
    <location>
        <begin position="46"/>
        <end position="62"/>
    </location>
</feature>
<evidence type="ECO:0000256" key="1">
    <source>
        <dbReference type="SAM" id="MobiDB-lite"/>
    </source>
</evidence>
<dbReference type="Pfam" id="PF08539">
    <property type="entry name" value="HbrB"/>
    <property type="match status" value="1"/>
</dbReference>
<reference evidence="2 3" key="1">
    <citation type="submission" date="2016-04" db="EMBL/GenBank/DDBJ databases">
        <title>A degradative enzymes factory behind the ericoid mycorrhizal symbiosis.</title>
        <authorList>
            <consortium name="DOE Joint Genome Institute"/>
            <person name="Martino E."/>
            <person name="Morin E."/>
            <person name="Grelet G."/>
            <person name="Kuo A."/>
            <person name="Kohler A."/>
            <person name="Daghino S."/>
            <person name="Barry K."/>
            <person name="Choi C."/>
            <person name="Cichocki N."/>
            <person name="Clum A."/>
            <person name="Copeland A."/>
            <person name="Hainaut M."/>
            <person name="Haridas S."/>
            <person name="Labutti K."/>
            <person name="Lindquist E."/>
            <person name="Lipzen A."/>
            <person name="Khouja H.-R."/>
            <person name="Murat C."/>
            <person name="Ohm R."/>
            <person name="Olson A."/>
            <person name="Spatafora J."/>
            <person name="Veneault-Fourrey C."/>
            <person name="Henrissat B."/>
            <person name="Grigoriev I."/>
            <person name="Martin F."/>
            <person name="Perotto S."/>
        </authorList>
    </citation>
    <scope>NUCLEOTIDE SEQUENCE [LARGE SCALE GENOMIC DNA]</scope>
    <source>
        <strain evidence="2 3">F</strain>
    </source>
</reference>
<feature type="compositionally biased region" description="Polar residues" evidence="1">
    <location>
        <begin position="748"/>
        <end position="760"/>
    </location>
</feature>
<dbReference type="PANTHER" id="PTHR32428">
    <property type="entry name" value="TARGET OF RAPAMYCIN COMPLEX 2 SUBUNIT BIT61-RELATED"/>
    <property type="match status" value="1"/>
</dbReference>
<dbReference type="PANTHER" id="PTHR32428:SF2">
    <property type="entry name" value="TARGET OF RAPAMYCIN COMPLEX 2 SUBUNIT BIT61-RELATED"/>
    <property type="match status" value="1"/>
</dbReference>
<feature type="compositionally biased region" description="Polar residues" evidence="1">
    <location>
        <begin position="153"/>
        <end position="170"/>
    </location>
</feature>
<feature type="compositionally biased region" description="Basic and acidic residues" evidence="1">
    <location>
        <begin position="792"/>
        <end position="805"/>
    </location>
</feature>
<protein>
    <submittedName>
        <fullName evidence="2">HbrB-like protein</fullName>
    </submittedName>
</protein>
<feature type="compositionally biased region" description="Basic and acidic residues" evidence="1">
    <location>
        <begin position="440"/>
        <end position="464"/>
    </location>
</feature>
<organism evidence="2 3">
    <name type="scientific">Hyaloscypha variabilis (strain UAMH 11265 / GT02V1 / F)</name>
    <name type="common">Meliniomyces variabilis</name>
    <dbReference type="NCBI Taxonomy" id="1149755"/>
    <lineage>
        <taxon>Eukaryota</taxon>
        <taxon>Fungi</taxon>
        <taxon>Dikarya</taxon>
        <taxon>Ascomycota</taxon>
        <taxon>Pezizomycotina</taxon>
        <taxon>Leotiomycetes</taxon>
        <taxon>Helotiales</taxon>
        <taxon>Hyaloscyphaceae</taxon>
        <taxon>Hyaloscypha</taxon>
        <taxon>Hyaloscypha variabilis</taxon>
    </lineage>
</organism>
<dbReference type="GO" id="GO:0031932">
    <property type="term" value="C:TORC2 complex"/>
    <property type="evidence" value="ECO:0007669"/>
    <property type="project" value="TreeGrafter"/>
</dbReference>
<dbReference type="OrthoDB" id="2290221at2759"/>